<dbReference type="InterPro" id="IPR045756">
    <property type="entry name" value="DUF6183"/>
</dbReference>
<organism evidence="1 2">
    <name type="scientific">Actinomadura bangladeshensis</name>
    <dbReference type="NCBI Taxonomy" id="453573"/>
    <lineage>
        <taxon>Bacteria</taxon>
        <taxon>Bacillati</taxon>
        <taxon>Actinomycetota</taxon>
        <taxon>Actinomycetes</taxon>
        <taxon>Streptosporangiales</taxon>
        <taxon>Thermomonosporaceae</taxon>
        <taxon>Actinomadura</taxon>
    </lineage>
</organism>
<proteinExistence type="predicted"/>
<evidence type="ECO:0000313" key="1">
    <source>
        <dbReference type="EMBL" id="TDC15142.1"/>
    </source>
</evidence>
<gene>
    <name evidence="1" type="ORF">E1284_16180</name>
</gene>
<keyword evidence="2" id="KW-1185">Reference proteome</keyword>
<dbReference type="Pfam" id="PF19681">
    <property type="entry name" value="DUF6183"/>
    <property type="match status" value="1"/>
</dbReference>
<evidence type="ECO:0000313" key="2">
    <source>
        <dbReference type="Proteomes" id="UP000295431"/>
    </source>
</evidence>
<dbReference type="EMBL" id="SMJW01000071">
    <property type="protein sequence ID" value="TDC15142.1"/>
    <property type="molecule type" value="Genomic_DNA"/>
</dbReference>
<dbReference type="Proteomes" id="UP000295431">
    <property type="component" value="Unassembled WGS sequence"/>
</dbReference>
<reference evidence="1 2" key="1">
    <citation type="submission" date="2019-03" db="EMBL/GenBank/DDBJ databases">
        <title>Draft genome sequences of novel Actinobacteria.</title>
        <authorList>
            <person name="Sahin N."/>
            <person name="Ay H."/>
            <person name="Saygin H."/>
        </authorList>
    </citation>
    <scope>NUCLEOTIDE SEQUENCE [LARGE SCALE GENOMIC DNA]</scope>
    <source>
        <strain evidence="1 2">DSM 45347</strain>
    </source>
</reference>
<sequence length="363" mass="38692">MEVGEAVRRMGLADDYRHRHWGRAVKVTDGTVQKAEPAWLEALLRALLEVTAPTYPMRYGFEVALRRLASAPGGVDRTAAVCSLAVEGKAWGDVRYALPEVAGWLACAQPAEHLLAAVVDADTADELAACLLQETALRHDATAASGFAARLKAAGHPLGGMPLRPMAAEREHRLLRYPDRLQPVWGRDGEGAAAVPGSAGLDVTVSEVGCADARRALSAYREWPPGGEVRLFQLDRPLGTDEFGASLLRALPAESAGPTVTRVRRAGTADVLRTLFYGAAGGGAYGPGMHGAYGRVASWESLAVLAGVEENDLAAIEPAADRCEWLSYTSDWYLHVAPSMDVGIAGLRFDRQTVVILAITDSD</sequence>
<comment type="caution">
    <text evidence="1">The sequence shown here is derived from an EMBL/GenBank/DDBJ whole genome shotgun (WGS) entry which is preliminary data.</text>
</comment>
<name>A0A4R4P504_9ACTN</name>
<dbReference type="OrthoDB" id="3872040at2"/>
<dbReference type="AlphaFoldDB" id="A0A4R4P504"/>
<dbReference type="RefSeq" id="WP_131939917.1">
    <property type="nucleotide sequence ID" value="NZ_BAAAMX010000045.1"/>
</dbReference>
<accession>A0A4R4P504</accession>
<protein>
    <submittedName>
        <fullName evidence="1">Uncharacterized protein</fullName>
    </submittedName>
</protein>